<evidence type="ECO:0000313" key="5">
    <source>
        <dbReference type="Proteomes" id="UP000321523"/>
    </source>
</evidence>
<feature type="domain" description="Solute-binding protein family 3/N-terminal" evidence="3">
    <location>
        <begin position="41"/>
        <end position="274"/>
    </location>
</feature>
<evidence type="ECO:0000259" key="3">
    <source>
        <dbReference type="SMART" id="SM00062"/>
    </source>
</evidence>
<dbReference type="OrthoDB" id="9768183at2"/>
<dbReference type="EMBL" id="BJYZ01000007">
    <property type="protein sequence ID" value="GEO37657.1"/>
    <property type="molecule type" value="Genomic_DNA"/>
</dbReference>
<dbReference type="AlphaFoldDB" id="A0A512DMF6"/>
<evidence type="ECO:0000256" key="2">
    <source>
        <dbReference type="SAM" id="SignalP"/>
    </source>
</evidence>
<comment type="caution">
    <text evidence="4">The sequence shown here is derived from an EMBL/GenBank/DDBJ whole genome shotgun (WGS) entry which is preliminary data.</text>
</comment>
<dbReference type="PANTHER" id="PTHR35936:SF17">
    <property type="entry name" value="ARGININE-BINDING EXTRACELLULAR PROTEIN ARTP"/>
    <property type="match status" value="1"/>
</dbReference>
<name>A0A512DMF6_9PROT</name>
<dbReference type="Gene3D" id="3.40.190.10">
    <property type="entry name" value="Periplasmic binding protein-like II"/>
    <property type="match status" value="2"/>
</dbReference>
<dbReference type="GO" id="GO:0051470">
    <property type="term" value="P:ectoine transmembrane transport"/>
    <property type="evidence" value="ECO:0007669"/>
    <property type="project" value="InterPro"/>
</dbReference>
<evidence type="ECO:0000313" key="4">
    <source>
        <dbReference type="EMBL" id="GEO37657.1"/>
    </source>
</evidence>
<dbReference type="SMART" id="SM00062">
    <property type="entry name" value="PBPb"/>
    <property type="match status" value="1"/>
</dbReference>
<dbReference type="RefSeq" id="WP_044426529.1">
    <property type="nucleotide sequence ID" value="NZ_BJYZ01000007.1"/>
</dbReference>
<dbReference type="InterPro" id="IPR014337">
    <property type="entry name" value="Ectoine_EhuB"/>
</dbReference>
<gene>
    <name evidence="4" type="ORF">SAE02_18050</name>
</gene>
<dbReference type="Proteomes" id="UP000321523">
    <property type="component" value="Unassembled WGS sequence"/>
</dbReference>
<protein>
    <submittedName>
        <fullName evidence="4">Ectoine/hydroxyectoine ABC transporter substrate-binding protein EhuB</fullName>
    </submittedName>
</protein>
<dbReference type="Pfam" id="PF00497">
    <property type="entry name" value="SBP_bac_3"/>
    <property type="match status" value="1"/>
</dbReference>
<dbReference type="PANTHER" id="PTHR35936">
    <property type="entry name" value="MEMBRANE-BOUND LYTIC MUREIN TRANSGLYCOSYLASE F"/>
    <property type="match status" value="1"/>
</dbReference>
<dbReference type="SUPFAM" id="SSF53850">
    <property type="entry name" value="Periplasmic binding protein-like II"/>
    <property type="match status" value="1"/>
</dbReference>
<organism evidence="4 5">
    <name type="scientific">Skermanella aerolata</name>
    <dbReference type="NCBI Taxonomy" id="393310"/>
    <lineage>
        <taxon>Bacteria</taxon>
        <taxon>Pseudomonadati</taxon>
        <taxon>Pseudomonadota</taxon>
        <taxon>Alphaproteobacteria</taxon>
        <taxon>Rhodospirillales</taxon>
        <taxon>Azospirillaceae</taxon>
        <taxon>Skermanella</taxon>
    </lineage>
</organism>
<feature type="signal peptide" evidence="2">
    <location>
        <begin position="1"/>
        <end position="29"/>
    </location>
</feature>
<keyword evidence="5" id="KW-1185">Reference proteome</keyword>
<evidence type="ECO:0000256" key="1">
    <source>
        <dbReference type="ARBA" id="ARBA00022729"/>
    </source>
</evidence>
<dbReference type="NCBIfam" id="TIGR02995">
    <property type="entry name" value="ectoine_ehuB"/>
    <property type="match status" value="1"/>
</dbReference>
<accession>A0A512DMF6</accession>
<sequence>MRNVKSWSRLAAVALTAIGLTLTAASASAETTLERVKRTGEIRIGFANEAPFGYQTPDGKLTGEAPEVGKAVLKQLGVTKVEGVLTEFGALIPGLRAGRFDMIAAGMYITPPRCKQVQFSEPSYSIGEAFAVAAGNPKKLQGYEDFAQNSSAKLGVMAGAVEAGYARKMGVAESQLVVFPDGPSALAGVRTGRVDAYAGTALTIQDLLSKNGDGLERAEPFKDPVIDGESIRGYGAFGFRPEDKDFLEAFNKVLVAYRGTDEHLALVEPFGFTKTEMPEKTTAQLCAGK</sequence>
<proteinExistence type="predicted"/>
<reference evidence="4 5" key="1">
    <citation type="submission" date="2019-07" db="EMBL/GenBank/DDBJ databases">
        <title>Whole genome shotgun sequence of Skermanella aerolata NBRC 106429.</title>
        <authorList>
            <person name="Hosoyama A."/>
            <person name="Uohara A."/>
            <person name="Ohji S."/>
            <person name="Ichikawa N."/>
        </authorList>
    </citation>
    <scope>NUCLEOTIDE SEQUENCE [LARGE SCALE GENOMIC DNA]</scope>
    <source>
        <strain evidence="4 5">NBRC 106429</strain>
    </source>
</reference>
<keyword evidence="1 2" id="KW-0732">Signal</keyword>
<dbReference type="InterPro" id="IPR001638">
    <property type="entry name" value="Solute-binding_3/MltF_N"/>
</dbReference>
<dbReference type="CDD" id="cd01002">
    <property type="entry name" value="PBP2_Ehub_like"/>
    <property type="match status" value="1"/>
</dbReference>
<dbReference type="GO" id="GO:0033294">
    <property type="term" value="F:ectoine binding"/>
    <property type="evidence" value="ECO:0007669"/>
    <property type="project" value="InterPro"/>
</dbReference>
<feature type="chain" id="PRO_5021794538" evidence="2">
    <location>
        <begin position="30"/>
        <end position="289"/>
    </location>
</feature>